<proteinExistence type="predicted"/>
<evidence type="ECO:0000259" key="1">
    <source>
        <dbReference type="PROSITE" id="PS50109"/>
    </source>
</evidence>
<feature type="domain" description="Histidine kinase" evidence="1">
    <location>
        <begin position="1597"/>
        <end position="1787"/>
    </location>
</feature>
<dbReference type="SMART" id="SM00387">
    <property type="entry name" value="HATPase_c"/>
    <property type="match status" value="1"/>
</dbReference>
<accession>A0A532V9Q9</accession>
<dbReference type="Proteomes" id="UP000317778">
    <property type="component" value="Unassembled WGS sequence"/>
</dbReference>
<feature type="domain" description="PAS" evidence="2">
    <location>
        <begin position="947"/>
        <end position="1017"/>
    </location>
</feature>
<name>A0A532V9Q9_UNCT6</name>
<dbReference type="SUPFAM" id="SSF55781">
    <property type="entry name" value="GAF domain-like"/>
    <property type="match status" value="3"/>
</dbReference>
<feature type="domain" description="PAC" evidence="3">
    <location>
        <begin position="1337"/>
        <end position="1389"/>
    </location>
</feature>
<feature type="domain" description="PAS" evidence="2">
    <location>
        <begin position="388"/>
        <end position="458"/>
    </location>
</feature>
<dbReference type="GO" id="GO:0016020">
    <property type="term" value="C:membrane"/>
    <property type="evidence" value="ECO:0007669"/>
    <property type="project" value="InterPro"/>
</dbReference>
<feature type="domain" description="PAS" evidence="2">
    <location>
        <begin position="6"/>
        <end position="62"/>
    </location>
</feature>
<dbReference type="CDD" id="cd00130">
    <property type="entry name" value="PAS"/>
    <property type="match status" value="5"/>
</dbReference>
<dbReference type="SUPFAM" id="SSF55785">
    <property type="entry name" value="PYP-like sensor domain (PAS domain)"/>
    <property type="match status" value="7"/>
</dbReference>
<dbReference type="GO" id="GO:0046983">
    <property type="term" value="F:protein dimerization activity"/>
    <property type="evidence" value="ECO:0007669"/>
    <property type="project" value="InterPro"/>
</dbReference>
<reference evidence="4 5" key="1">
    <citation type="submission" date="2017-06" db="EMBL/GenBank/DDBJ databases">
        <title>Novel microbial phyla capable of carbon fixation and sulfur reduction in deep-sea sediments.</title>
        <authorList>
            <person name="Huang J."/>
            <person name="Baker B."/>
            <person name="Wang Y."/>
        </authorList>
    </citation>
    <scope>NUCLEOTIDE SEQUENCE [LARGE SCALE GENOMIC DNA]</scope>
    <source>
        <strain evidence="4">B3_TA06</strain>
    </source>
</reference>
<dbReference type="SMART" id="SM00086">
    <property type="entry name" value="PAC"/>
    <property type="match status" value="7"/>
</dbReference>
<dbReference type="InterPro" id="IPR036890">
    <property type="entry name" value="HATPase_C_sf"/>
</dbReference>
<dbReference type="Pfam" id="PF08447">
    <property type="entry name" value="PAS_3"/>
    <property type="match status" value="2"/>
</dbReference>
<dbReference type="InterPro" id="IPR029016">
    <property type="entry name" value="GAF-like_dom_sf"/>
</dbReference>
<evidence type="ECO:0000259" key="2">
    <source>
        <dbReference type="PROSITE" id="PS50112"/>
    </source>
</evidence>
<dbReference type="Gene3D" id="3.30.450.40">
    <property type="match status" value="3"/>
</dbReference>
<evidence type="ECO:0000313" key="4">
    <source>
        <dbReference type="EMBL" id="TKJ43916.1"/>
    </source>
</evidence>
<feature type="domain" description="PAS" evidence="2">
    <location>
        <begin position="1262"/>
        <end position="1333"/>
    </location>
</feature>
<evidence type="ECO:0000259" key="3">
    <source>
        <dbReference type="PROSITE" id="PS50113"/>
    </source>
</evidence>
<dbReference type="CDD" id="cd16917">
    <property type="entry name" value="HATPase_UhpB-NarQ-NarX-like"/>
    <property type="match status" value="1"/>
</dbReference>
<dbReference type="GO" id="GO:0006355">
    <property type="term" value="P:regulation of DNA-templated transcription"/>
    <property type="evidence" value="ECO:0007669"/>
    <property type="project" value="InterPro"/>
</dbReference>
<feature type="domain" description="PAC" evidence="3">
    <location>
        <begin position="763"/>
        <end position="813"/>
    </location>
</feature>
<dbReference type="Pfam" id="PF01590">
    <property type="entry name" value="GAF"/>
    <property type="match status" value="1"/>
</dbReference>
<feature type="domain" description="PAC" evidence="3">
    <location>
        <begin position="469"/>
        <end position="521"/>
    </location>
</feature>
<evidence type="ECO:0000313" key="5">
    <source>
        <dbReference type="Proteomes" id="UP000317778"/>
    </source>
</evidence>
<dbReference type="PROSITE" id="PS50112">
    <property type="entry name" value="PAS"/>
    <property type="match status" value="7"/>
</dbReference>
<dbReference type="PANTHER" id="PTHR44757">
    <property type="entry name" value="DIGUANYLATE CYCLASE DGCP"/>
    <property type="match status" value="1"/>
</dbReference>
<protein>
    <recommendedName>
        <fullName evidence="6">Oxygen sensor histidine kinase NreB</fullName>
    </recommendedName>
</protein>
<dbReference type="PANTHER" id="PTHR44757:SF2">
    <property type="entry name" value="BIOFILM ARCHITECTURE MAINTENANCE PROTEIN MBAA"/>
    <property type="match status" value="1"/>
</dbReference>
<dbReference type="InterPro" id="IPR011712">
    <property type="entry name" value="Sig_transdc_His_kin_sub3_dim/P"/>
</dbReference>
<dbReference type="InterPro" id="IPR005467">
    <property type="entry name" value="His_kinase_dom"/>
</dbReference>
<dbReference type="Pfam" id="PF07730">
    <property type="entry name" value="HisKA_3"/>
    <property type="match status" value="1"/>
</dbReference>
<dbReference type="Gene3D" id="3.30.450.20">
    <property type="entry name" value="PAS domain"/>
    <property type="match status" value="7"/>
</dbReference>
<dbReference type="SUPFAM" id="SSF55874">
    <property type="entry name" value="ATPase domain of HSP90 chaperone/DNA topoisomerase II/histidine kinase"/>
    <property type="match status" value="1"/>
</dbReference>
<dbReference type="SMART" id="SM00091">
    <property type="entry name" value="PAS"/>
    <property type="match status" value="7"/>
</dbReference>
<dbReference type="Gene3D" id="3.30.565.10">
    <property type="entry name" value="Histidine kinase-like ATPase, C-terminal domain"/>
    <property type="match status" value="1"/>
</dbReference>
<dbReference type="EMBL" id="NJBO01000002">
    <property type="protein sequence ID" value="TKJ43916.1"/>
    <property type="molecule type" value="Genomic_DNA"/>
</dbReference>
<feature type="domain" description="PAS" evidence="2">
    <location>
        <begin position="260"/>
        <end position="315"/>
    </location>
</feature>
<dbReference type="InterPro" id="IPR035965">
    <property type="entry name" value="PAS-like_dom_sf"/>
</dbReference>
<comment type="caution">
    <text evidence="4">The sequence shown here is derived from an EMBL/GenBank/DDBJ whole genome shotgun (WGS) entry which is preliminary data.</text>
</comment>
<dbReference type="Pfam" id="PF13188">
    <property type="entry name" value="PAS_8"/>
    <property type="match status" value="1"/>
</dbReference>
<dbReference type="InterPro" id="IPR013767">
    <property type="entry name" value="PAS_fold"/>
</dbReference>
<dbReference type="Pfam" id="PF13185">
    <property type="entry name" value="GAF_2"/>
    <property type="match status" value="1"/>
</dbReference>
<dbReference type="GO" id="GO:0000155">
    <property type="term" value="F:phosphorelay sensor kinase activity"/>
    <property type="evidence" value="ECO:0007669"/>
    <property type="project" value="InterPro"/>
</dbReference>
<feature type="domain" description="PAC" evidence="3">
    <location>
        <begin position="1019"/>
        <end position="1071"/>
    </location>
</feature>
<dbReference type="PROSITE" id="PS50109">
    <property type="entry name" value="HIS_KIN"/>
    <property type="match status" value="1"/>
</dbReference>
<dbReference type="InterPro" id="IPR000700">
    <property type="entry name" value="PAS-assoc_C"/>
</dbReference>
<dbReference type="Gene3D" id="1.20.5.1930">
    <property type="match status" value="1"/>
</dbReference>
<dbReference type="InterPro" id="IPR003018">
    <property type="entry name" value="GAF"/>
</dbReference>
<dbReference type="NCBIfam" id="TIGR00229">
    <property type="entry name" value="sensory_box"/>
    <property type="match status" value="7"/>
</dbReference>
<dbReference type="SMART" id="SM00065">
    <property type="entry name" value="GAF"/>
    <property type="match status" value="3"/>
</dbReference>
<dbReference type="InterPro" id="IPR000014">
    <property type="entry name" value="PAS"/>
</dbReference>
<feature type="domain" description="PAS" evidence="2">
    <location>
        <begin position="710"/>
        <end position="759"/>
    </location>
</feature>
<dbReference type="InterPro" id="IPR001610">
    <property type="entry name" value="PAC"/>
</dbReference>
<evidence type="ECO:0008006" key="6">
    <source>
        <dbReference type="Google" id="ProtNLM"/>
    </source>
</evidence>
<dbReference type="Pfam" id="PF00989">
    <property type="entry name" value="PAS"/>
    <property type="match status" value="4"/>
</dbReference>
<sequence length="1796" mass="203310">MNKLVPEELFEAIFERLPLASFSCDAEGVVVDWNEAAERLYGYKRQDAVGCKIVELIATPDSNDEDLIRQVFSGEELRGIKLRRRCADGRLLEVLTTFCPLREAQGGVSRVVLVESKTTDFSGAERMRATEALRESHERFLTVLDSLDSGVYVADMETYEILFANQKMRNYFGNIEGKTCWQVLQQGQSGPCDFCTNDKLLGAEGEPTGVYAWEFQNTINGFWCEIRDRAIRWVDGRMVRLEIAMDITERKRAEQALRESESRFRAIFERAGIGMALMDMDRNLLQTNHAIQEMLGYSAEELQGMTLDQITHPDDIKRELDLIKERRIDKREDLYQTEKRYIRKDGQIIWGFLTATTVRDPSGGGLYGLGMVEDVTERKLAEEALRESEARYRLLAENATDVIFTMDTNLQLTYLSPSVTNLTGYEVEEAMALELGEFLIPNSLDEVTEVLTEELAVEETPGKDLGRSRTLEFEIKRKDGSTICIEAKAAFLRDKQDQAIGILGVARDVTERKHAEEKVKRHSQELSTLLEVTTQVSATLDEEEVARLIAERATELIGADGCTIYRFDPQTEMLIPKTTTILQDREQRLAYHISLGEGITGKAALERRPILANNVHLDDRAIRIPGVKETPRCLLVAPLVAHGELWGVMTLVRLSEEGFREHDLELFGLFANQVADAAVNSSLFSRLSESEEKYRSFVEQAIDGIVIIQDARIVFANRAAANLGGYALDDLVGMGFQDLLAPGFRDGVLDRYRRRMAGQQVPSVYETKIVARDGEEIDVELNAGIIQYQGRAADLVFLRDIAERKRAEEELQTRTYDLGERVKELNCLYVVLKLMSEPTRSLEEVFQRVVRLIPPSWQYPDIACARITFEGQEFKTDNFNETAWKQSADIRVSGEKVGSVDVCYLQERPAAHEGPFLKEERVLINALAGEIGVFTERKRASEALRESEELYRTLVNSAEEGIGLVDAEERFLFVNPKIANLVGYDQKELIGRSLLELVPSDEVEFIRSESRRRMKGEASRYETTLIHKNGTPRKVLVNAAPIYDAEGQLYVTLGVLTDITDLKKVEDELRLRLIYQTAFAQIMNRAIGIENLDTFIQACLEILGNALDASRVYLATNREVSKQGEEVHPSAPKEGPGAHVTHEWLGQGAETLLGTDYSYSKIGYIHKHLKDDEAIAALVSSLPEADSSVFRDQGALSVILAPLRLRNGFYGFIVAEEYRVARQWSNSETEAFRTAARLIGTVIDRYFEEQERRVAEEARAQSEQRYRTLVETSSDIIFLLSPSGKPLYGSPAIERMGYKPEDILREPKAFLKAIAPDDFMMLQALFAKALREGKPIHDIDCKVYDSQESSHWFAVSWNFIRDDEGRILAVQGVARDITERKQAERALRLRMEYEKVLFEISSLFLSEGVSDSSLGEFLERLARVTEVSRVYLFFHEEENSRPFMKHIHRWVSEEASELDNDRMDKVYYDQGFERWLKILSTGEAIHGLTDDLPASEREVFEAEGILAILVLPIFVEGRFWGAIGFDEVKRRREWNVEDIRLLWTASKILSSALATESKARELALSYENLQERERRISELNLRLVKAEEDERRRIARVLHDEIAQQLTGVSLVLSAPELTRESRAKERLDEAKGLVKETQNFIRDLSYELLPPALENLGLAAAVRALARSAAEGSGVSFVIQGDEGFPRADPDTEIMLYRVIQEAVTNALKHAEPDEITVRFEYTEPKLRVMVEDDGKGFDVEKVASASSGLGLRSIHERVALIGGRIELNSSVGKGTQVLIEVEIPRNSDKLFVEE</sequence>
<dbReference type="InterPro" id="IPR052155">
    <property type="entry name" value="Biofilm_reg_signaling"/>
</dbReference>
<organism evidence="4 5">
    <name type="scientific">candidate division TA06 bacterium B3_TA06</name>
    <dbReference type="NCBI Taxonomy" id="2012487"/>
    <lineage>
        <taxon>Bacteria</taxon>
        <taxon>Bacteria division TA06</taxon>
    </lineage>
</organism>
<gene>
    <name evidence="4" type="ORF">CEE36_02020</name>
</gene>
<dbReference type="InterPro" id="IPR013655">
    <property type="entry name" value="PAS_fold_3"/>
</dbReference>
<dbReference type="Pfam" id="PF02518">
    <property type="entry name" value="HATPase_c"/>
    <property type="match status" value="1"/>
</dbReference>
<feature type="domain" description="PAS" evidence="2">
    <location>
        <begin position="136"/>
        <end position="173"/>
    </location>
</feature>
<dbReference type="PROSITE" id="PS50113">
    <property type="entry name" value="PAC"/>
    <property type="match status" value="5"/>
</dbReference>
<feature type="domain" description="PAC" evidence="3">
    <location>
        <begin position="335"/>
        <end position="387"/>
    </location>
</feature>
<dbReference type="InterPro" id="IPR003594">
    <property type="entry name" value="HATPase_dom"/>
</dbReference>